<dbReference type="Proteomes" id="UP000016931">
    <property type="component" value="Unassembled WGS sequence"/>
</dbReference>
<sequence>MASRKAQFPPVKNAFRGWQQLASGIIHRSSCISNHVVDMGIPEYDPITAPFKQSPIRHWLGCQQPEV</sequence>
<keyword evidence="2" id="KW-1185">Reference proteome</keyword>
<dbReference type="AlphaFoldDB" id="M3BQV2"/>
<proteinExistence type="predicted"/>
<dbReference type="EMBL" id="KB456271">
    <property type="protein sequence ID" value="EMF08488.1"/>
    <property type="molecule type" value="Genomic_DNA"/>
</dbReference>
<reference evidence="1 2" key="1">
    <citation type="journal article" date="2012" name="PLoS Pathog.">
        <title>Diverse lifestyles and strategies of plant pathogenesis encoded in the genomes of eighteen Dothideomycetes fungi.</title>
        <authorList>
            <person name="Ohm R.A."/>
            <person name="Feau N."/>
            <person name="Henrissat B."/>
            <person name="Schoch C.L."/>
            <person name="Horwitz B.A."/>
            <person name="Barry K.W."/>
            <person name="Condon B.J."/>
            <person name="Copeland A.C."/>
            <person name="Dhillon B."/>
            <person name="Glaser F."/>
            <person name="Hesse C.N."/>
            <person name="Kosti I."/>
            <person name="LaButti K."/>
            <person name="Lindquist E.A."/>
            <person name="Lucas S."/>
            <person name="Salamov A.A."/>
            <person name="Bradshaw R.E."/>
            <person name="Ciuffetti L."/>
            <person name="Hamelin R.C."/>
            <person name="Kema G.H.J."/>
            <person name="Lawrence C."/>
            <person name="Scott J.A."/>
            <person name="Spatafora J.W."/>
            <person name="Turgeon B.G."/>
            <person name="de Wit P.J.G.M."/>
            <person name="Zhong S."/>
            <person name="Goodwin S.B."/>
            <person name="Grigoriev I.V."/>
        </authorList>
    </citation>
    <scope>NUCLEOTIDE SEQUENCE [LARGE SCALE GENOMIC DNA]</scope>
    <source>
        <strain evidence="1 2">SO2202</strain>
    </source>
</reference>
<protein>
    <submittedName>
        <fullName evidence="1">Uncharacterized protein</fullName>
    </submittedName>
</protein>
<evidence type="ECO:0000313" key="2">
    <source>
        <dbReference type="Proteomes" id="UP000016931"/>
    </source>
</evidence>
<dbReference type="HOGENOM" id="CLU_2814050_0_0_1"/>
<accession>M3BQV2</accession>
<dbReference type="GeneID" id="27898813"/>
<name>M3BQV2_SPHMS</name>
<evidence type="ECO:0000313" key="1">
    <source>
        <dbReference type="EMBL" id="EMF08488.1"/>
    </source>
</evidence>
<dbReference type="RefSeq" id="XP_016756609.1">
    <property type="nucleotide sequence ID" value="XM_016901676.1"/>
</dbReference>
<organism evidence="1 2">
    <name type="scientific">Sphaerulina musiva (strain SO2202)</name>
    <name type="common">Poplar stem canker fungus</name>
    <name type="synonym">Septoria musiva</name>
    <dbReference type="NCBI Taxonomy" id="692275"/>
    <lineage>
        <taxon>Eukaryota</taxon>
        <taxon>Fungi</taxon>
        <taxon>Dikarya</taxon>
        <taxon>Ascomycota</taxon>
        <taxon>Pezizomycotina</taxon>
        <taxon>Dothideomycetes</taxon>
        <taxon>Dothideomycetidae</taxon>
        <taxon>Mycosphaerellales</taxon>
        <taxon>Mycosphaerellaceae</taxon>
        <taxon>Sphaerulina</taxon>
    </lineage>
</organism>
<gene>
    <name evidence="1" type="ORF">SEPMUDRAFT_121268</name>
</gene>